<dbReference type="AlphaFoldDB" id="A0A556MTY6"/>
<dbReference type="EMBL" id="VLPK01000001">
    <property type="protein sequence ID" value="TSJ43411.1"/>
    <property type="molecule type" value="Genomic_DNA"/>
</dbReference>
<reference evidence="1 2" key="1">
    <citation type="submission" date="2019-07" db="EMBL/GenBank/DDBJ databases">
        <authorList>
            <person name="Huq M.A."/>
        </authorList>
    </citation>
    <scope>NUCLEOTIDE SEQUENCE [LARGE SCALE GENOMIC DNA]</scope>
    <source>
        <strain evidence="1 2">MAH-19</strain>
    </source>
</reference>
<keyword evidence="2" id="KW-1185">Reference proteome</keyword>
<organism evidence="1 2">
    <name type="scientific">Mucilaginibacter corticis</name>
    <dbReference type="NCBI Taxonomy" id="2597670"/>
    <lineage>
        <taxon>Bacteria</taxon>
        <taxon>Pseudomonadati</taxon>
        <taxon>Bacteroidota</taxon>
        <taxon>Sphingobacteriia</taxon>
        <taxon>Sphingobacteriales</taxon>
        <taxon>Sphingobacteriaceae</taxon>
        <taxon>Mucilaginibacter</taxon>
    </lineage>
</organism>
<accession>A0A556MTY6</accession>
<proteinExistence type="predicted"/>
<evidence type="ECO:0000313" key="1">
    <source>
        <dbReference type="EMBL" id="TSJ43411.1"/>
    </source>
</evidence>
<dbReference type="Proteomes" id="UP000318733">
    <property type="component" value="Unassembled WGS sequence"/>
</dbReference>
<gene>
    <name evidence="1" type="ORF">FO440_04245</name>
</gene>
<evidence type="ECO:0000313" key="2">
    <source>
        <dbReference type="Proteomes" id="UP000318733"/>
    </source>
</evidence>
<name>A0A556MTY6_9SPHI</name>
<dbReference type="OrthoDB" id="7054050at2"/>
<dbReference type="InterPro" id="IPR046203">
    <property type="entry name" value="DUF6236"/>
</dbReference>
<comment type="caution">
    <text evidence="1">The sequence shown here is derived from an EMBL/GenBank/DDBJ whole genome shotgun (WGS) entry which is preliminary data.</text>
</comment>
<dbReference type="Pfam" id="PF19749">
    <property type="entry name" value="DUF6236"/>
    <property type="match status" value="1"/>
</dbReference>
<dbReference type="RefSeq" id="WP_144246976.1">
    <property type="nucleotide sequence ID" value="NZ_VLPK01000001.1"/>
</dbReference>
<sequence>MDRTLLYYPTIDIPTDNWLCSALLYTDTVSSIVPYERINDTRFTDTLKFLIDEKQYKPVFIKQLLSQYTEEFQEFERFFIDTTNSIEFERRMVRPSYISDQRYYELYNQKLTYNIQQHLKDKGFITKQTNGAIVTDEIVGTFYMGILAQYVAKTTKDALVIPSTDKKTYEDIAFQSTGQKIPAMNFILSNCLPVPVPGTSLKEIIKFKKAHRNDLIEFRKLLTVTQDKLKKSESQQDALQYQIELKEHIEKELNTLNALYHRNKIKTFLSSFESLLKLETPKLFQSLSLIGAVTTPIKPIAGLIVGSIGVSASVLSVYQEKKDEINKSECSYLFKAQNKGLIVNE</sequence>
<protein>
    <submittedName>
        <fullName evidence="1">Uncharacterized protein</fullName>
    </submittedName>
</protein>